<accession>A0A517YYZ1</accession>
<organism evidence="2 3">
    <name type="scientific">Poriferisphaera corsica</name>
    <dbReference type="NCBI Taxonomy" id="2528020"/>
    <lineage>
        <taxon>Bacteria</taxon>
        <taxon>Pseudomonadati</taxon>
        <taxon>Planctomycetota</taxon>
        <taxon>Phycisphaerae</taxon>
        <taxon>Phycisphaerales</taxon>
        <taxon>Phycisphaeraceae</taxon>
        <taxon>Poriferisphaera</taxon>
    </lineage>
</organism>
<dbReference type="AlphaFoldDB" id="A0A517YYZ1"/>
<keyword evidence="1" id="KW-0472">Membrane</keyword>
<dbReference type="Proteomes" id="UP000317369">
    <property type="component" value="Chromosome"/>
</dbReference>
<proteinExistence type="predicted"/>
<evidence type="ECO:0000313" key="3">
    <source>
        <dbReference type="Proteomes" id="UP000317369"/>
    </source>
</evidence>
<dbReference type="EMBL" id="CP036425">
    <property type="protein sequence ID" value="QDU35436.1"/>
    <property type="molecule type" value="Genomic_DNA"/>
</dbReference>
<keyword evidence="1" id="KW-0812">Transmembrane</keyword>
<keyword evidence="1" id="KW-1133">Transmembrane helix</keyword>
<dbReference type="KEGG" id="pcor:KS4_35170"/>
<evidence type="ECO:0000313" key="2">
    <source>
        <dbReference type="EMBL" id="QDU35436.1"/>
    </source>
</evidence>
<sequence>MITEARLPHLSAADIFPHGVSMPKLIKTSILVYTLILFGGALPTGDAWINLGEDGRLQTVSKIELAASRADNTAEITLNR</sequence>
<evidence type="ECO:0000256" key="1">
    <source>
        <dbReference type="SAM" id="Phobius"/>
    </source>
</evidence>
<protein>
    <submittedName>
        <fullName evidence="2">Uncharacterized protein</fullName>
    </submittedName>
</protein>
<name>A0A517YYZ1_9BACT</name>
<reference evidence="2 3" key="1">
    <citation type="submission" date="2019-02" db="EMBL/GenBank/DDBJ databases">
        <title>Deep-cultivation of Planctomycetes and their phenomic and genomic characterization uncovers novel biology.</title>
        <authorList>
            <person name="Wiegand S."/>
            <person name="Jogler M."/>
            <person name="Boedeker C."/>
            <person name="Pinto D."/>
            <person name="Vollmers J."/>
            <person name="Rivas-Marin E."/>
            <person name="Kohn T."/>
            <person name="Peeters S.H."/>
            <person name="Heuer A."/>
            <person name="Rast P."/>
            <person name="Oberbeckmann S."/>
            <person name="Bunk B."/>
            <person name="Jeske O."/>
            <person name="Meyerdierks A."/>
            <person name="Storesund J.E."/>
            <person name="Kallscheuer N."/>
            <person name="Luecker S."/>
            <person name="Lage O.M."/>
            <person name="Pohl T."/>
            <person name="Merkel B.J."/>
            <person name="Hornburger P."/>
            <person name="Mueller R.-W."/>
            <person name="Bruemmer F."/>
            <person name="Labrenz M."/>
            <person name="Spormann A.M."/>
            <person name="Op den Camp H."/>
            <person name="Overmann J."/>
            <person name="Amann R."/>
            <person name="Jetten M.S.M."/>
            <person name="Mascher T."/>
            <person name="Medema M.H."/>
            <person name="Devos D.P."/>
            <person name="Kaster A.-K."/>
            <person name="Ovreas L."/>
            <person name="Rohde M."/>
            <person name="Galperin M.Y."/>
            <person name="Jogler C."/>
        </authorList>
    </citation>
    <scope>NUCLEOTIDE SEQUENCE [LARGE SCALE GENOMIC DNA]</scope>
    <source>
        <strain evidence="2 3">KS4</strain>
    </source>
</reference>
<keyword evidence="3" id="KW-1185">Reference proteome</keyword>
<feature type="transmembrane region" description="Helical" evidence="1">
    <location>
        <begin position="30"/>
        <end position="49"/>
    </location>
</feature>
<gene>
    <name evidence="2" type="ORF">KS4_35170</name>
</gene>